<dbReference type="InterPro" id="IPR006128">
    <property type="entry name" value="Lipoprotein_PsaA-like"/>
</dbReference>
<dbReference type="InterPro" id="IPR006129">
    <property type="entry name" value="AdhesinB"/>
</dbReference>
<evidence type="ECO:0000256" key="1">
    <source>
        <dbReference type="ARBA" id="ARBA00011028"/>
    </source>
</evidence>
<keyword evidence="3 7" id="KW-0732">Signal</keyword>
<dbReference type="SUPFAM" id="SSF53807">
    <property type="entry name" value="Helical backbone' metal receptor"/>
    <property type="match status" value="2"/>
</dbReference>
<dbReference type="InterPro" id="IPR050492">
    <property type="entry name" value="Bact_metal-bind_prot9"/>
</dbReference>
<evidence type="ECO:0000256" key="3">
    <source>
        <dbReference type="ARBA" id="ARBA00022729"/>
    </source>
</evidence>
<evidence type="ECO:0000256" key="7">
    <source>
        <dbReference type="SAM" id="SignalP"/>
    </source>
</evidence>
<organism evidence="8 9">
    <name type="scientific">Carnobacterium maltaromaticum</name>
    <name type="common">Carnobacterium piscicola</name>
    <dbReference type="NCBI Taxonomy" id="2751"/>
    <lineage>
        <taxon>Bacteria</taxon>
        <taxon>Bacillati</taxon>
        <taxon>Bacillota</taxon>
        <taxon>Bacilli</taxon>
        <taxon>Lactobacillales</taxon>
        <taxon>Carnobacteriaceae</taxon>
        <taxon>Carnobacterium</taxon>
    </lineage>
</organism>
<dbReference type="PANTHER" id="PTHR42953:SF3">
    <property type="entry name" value="HIGH-AFFINITY ZINC UPTAKE SYSTEM PROTEIN ZNUA"/>
    <property type="match status" value="1"/>
</dbReference>
<keyword evidence="5" id="KW-0175">Coiled coil</keyword>
<accession>A0AAW9JSQ9</accession>
<dbReference type="GO" id="GO:0007155">
    <property type="term" value="P:cell adhesion"/>
    <property type="evidence" value="ECO:0007669"/>
    <property type="project" value="InterPro"/>
</dbReference>
<feature type="region of interest" description="Disordered" evidence="6">
    <location>
        <begin position="239"/>
        <end position="262"/>
    </location>
</feature>
<comment type="similarity">
    <text evidence="1 4">Belongs to the bacterial solute-binding protein 9 family.</text>
</comment>
<evidence type="ECO:0000313" key="9">
    <source>
        <dbReference type="Proteomes" id="UP001290462"/>
    </source>
</evidence>
<keyword evidence="2 4" id="KW-0813">Transport</keyword>
<feature type="signal peptide" evidence="7">
    <location>
        <begin position="1"/>
        <end position="22"/>
    </location>
</feature>
<dbReference type="CDD" id="cd01017">
    <property type="entry name" value="AdcA"/>
    <property type="match status" value="1"/>
</dbReference>
<dbReference type="PRINTS" id="PR00691">
    <property type="entry name" value="ADHESINB"/>
</dbReference>
<feature type="chain" id="PRO_5043824473" evidence="7">
    <location>
        <begin position="23"/>
        <end position="434"/>
    </location>
</feature>
<dbReference type="Proteomes" id="UP001290462">
    <property type="component" value="Unassembled WGS sequence"/>
</dbReference>
<dbReference type="PROSITE" id="PS51257">
    <property type="entry name" value="PROKAR_LIPOPROTEIN"/>
    <property type="match status" value="1"/>
</dbReference>
<dbReference type="RefSeq" id="WP_057001668.1">
    <property type="nucleotide sequence ID" value="NZ_CBCPHU010000014.1"/>
</dbReference>
<feature type="region of interest" description="Disordered" evidence="6">
    <location>
        <begin position="122"/>
        <end position="150"/>
    </location>
</feature>
<dbReference type="Gene3D" id="3.40.50.1980">
    <property type="entry name" value="Nitrogenase molybdenum iron protein domain"/>
    <property type="match status" value="3"/>
</dbReference>
<dbReference type="AlphaFoldDB" id="A0AAW9JSQ9"/>
<dbReference type="InterPro" id="IPR006127">
    <property type="entry name" value="ZnuA-like"/>
</dbReference>
<evidence type="ECO:0000256" key="5">
    <source>
        <dbReference type="SAM" id="Coils"/>
    </source>
</evidence>
<dbReference type="GO" id="GO:0046872">
    <property type="term" value="F:metal ion binding"/>
    <property type="evidence" value="ECO:0007669"/>
    <property type="project" value="InterPro"/>
</dbReference>
<dbReference type="Pfam" id="PF01297">
    <property type="entry name" value="ZnuA"/>
    <property type="match status" value="2"/>
</dbReference>
<reference evidence="8" key="1">
    <citation type="submission" date="2023-08" db="EMBL/GenBank/DDBJ databases">
        <title>Genomic characterization of piscicolin 126 produced by Carnobacterium maltaromaticum CM22 strain isolated from salmon (Salmo salar).</title>
        <authorList>
            <person name="Gonzalez-Gragera E."/>
            <person name="Garcia-Lopez J.D."/>
            <person name="Teso-Perez C."/>
            <person name="Gimenez-Hernandez I."/>
            <person name="Peralta-Sanchez J.M."/>
            <person name="Valdivia E."/>
            <person name="Montalban-Lopez M."/>
            <person name="Martin-Platero A.M."/>
            <person name="Banos A."/>
            <person name="Martinez-Bueno M."/>
        </authorList>
    </citation>
    <scope>NUCLEOTIDE SEQUENCE</scope>
    <source>
        <strain evidence="8">CM22</strain>
    </source>
</reference>
<dbReference type="PRINTS" id="PR00690">
    <property type="entry name" value="ADHESNFAMILY"/>
</dbReference>
<evidence type="ECO:0000256" key="6">
    <source>
        <dbReference type="SAM" id="MobiDB-lite"/>
    </source>
</evidence>
<evidence type="ECO:0000313" key="8">
    <source>
        <dbReference type="EMBL" id="MDZ5757609.1"/>
    </source>
</evidence>
<gene>
    <name evidence="8" type="ORF">RAK27_02955</name>
</gene>
<name>A0AAW9JSQ9_CARML</name>
<feature type="coiled-coil region" evidence="5">
    <location>
        <begin position="293"/>
        <end position="324"/>
    </location>
</feature>
<feature type="compositionally biased region" description="Basic and acidic residues" evidence="6">
    <location>
        <begin position="136"/>
        <end position="150"/>
    </location>
</feature>
<evidence type="ECO:0000256" key="2">
    <source>
        <dbReference type="ARBA" id="ARBA00022448"/>
    </source>
</evidence>
<dbReference type="GO" id="GO:0030001">
    <property type="term" value="P:metal ion transport"/>
    <property type="evidence" value="ECO:0007669"/>
    <property type="project" value="InterPro"/>
</dbReference>
<dbReference type="PANTHER" id="PTHR42953">
    <property type="entry name" value="HIGH-AFFINITY ZINC UPTAKE SYSTEM PROTEIN ZNUA-RELATED"/>
    <property type="match status" value="1"/>
</dbReference>
<proteinExistence type="inferred from homology"/>
<evidence type="ECO:0000256" key="4">
    <source>
        <dbReference type="RuleBase" id="RU003512"/>
    </source>
</evidence>
<protein>
    <submittedName>
        <fullName evidence="8">Metal ABC transporter substrate-binding protein</fullName>
    </submittedName>
</protein>
<comment type="caution">
    <text evidence="8">The sequence shown here is derived from an EMBL/GenBank/DDBJ whole genome shotgun (WGS) entry which is preliminary data.</text>
</comment>
<dbReference type="EMBL" id="JAVBVO010000002">
    <property type="protein sequence ID" value="MDZ5757609.1"/>
    <property type="molecule type" value="Genomic_DNA"/>
</dbReference>
<sequence length="434" mass="48605">MKISRKLKLLLPLLVVILVVVGCTQPGKTTAPQEKTKLQVVTTFFPMYDFTKNVTKEHADVTMLVKAGVEPHDYEPSAKDIAKIADADVFIYNSEYMETWVPSVLKNIDSKKTTVIDASKNIPLLAGSDEHSEEDSEHHHDTDEHEEEPHFHLHGLKDHYHTGDTIELEGHAPDNLTFDHYQWFKKEATETEFTEIKNETKASLTLKVSEELANTEIRAKLIDASGKVVAETDSNKIILTDHHDAEEGSDTNEHDHEGHSHAFDPHIWLDPVIAQQQVQTIKDGLVKADDVNKNSYEKNAASYIEKLKKLDKDFENELKDAKNRTFVTQHTAFAYLANRYNLEQVAISGLSPDLEPSPAKLAELSDFVKENNISVIYFENSASPKIAKTLASGTGAVLEVLSPIEGVSQSDQDKGIDYIKVMEANLKALKKTIK</sequence>